<feature type="non-terminal residue" evidence="3">
    <location>
        <position position="1"/>
    </location>
</feature>
<dbReference type="Gene3D" id="3.40.50.720">
    <property type="entry name" value="NAD(P)-binding Rossmann-like Domain"/>
    <property type="match status" value="1"/>
</dbReference>
<evidence type="ECO:0000256" key="2">
    <source>
        <dbReference type="ARBA" id="ARBA00023002"/>
    </source>
</evidence>
<gene>
    <name evidence="3" type="ORF">FRACYDRAFT_197157</name>
</gene>
<dbReference type="PANTHER" id="PTHR42901:SF1">
    <property type="entry name" value="ALCOHOL DEHYDROGENASE"/>
    <property type="match status" value="1"/>
</dbReference>
<accession>A0A1E7EPD0</accession>
<dbReference type="PANTHER" id="PTHR42901">
    <property type="entry name" value="ALCOHOL DEHYDROGENASE"/>
    <property type="match status" value="1"/>
</dbReference>
<proteinExistence type="inferred from homology"/>
<dbReference type="OrthoDB" id="5545019at2759"/>
<dbReference type="EMBL" id="KV784383">
    <property type="protein sequence ID" value="OEU07820.1"/>
    <property type="molecule type" value="Genomic_DNA"/>
</dbReference>
<dbReference type="KEGG" id="fcy:FRACYDRAFT_197157"/>
<evidence type="ECO:0000313" key="3">
    <source>
        <dbReference type="EMBL" id="OEU07820.1"/>
    </source>
</evidence>
<dbReference type="InParanoid" id="A0A1E7EPD0"/>
<reference evidence="3 4" key="1">
    <citation type="submission" date="2016-09" db="EMBL/GenBank/DDBJ databases">
        <title>Extensive genetic diversity and differential bi-allelic expression allows diatom success in the polar Southern Ocean.</title>
        <authorList>
            <consortium name="DOE Joint Genome Institute"/>
            <person name="Mock T."/>
            <person name="Otillar R.P."/>
            <person name="Strauss J."/>
            <person name="Dupont C."/>
            <person name="Frickenhaus S."/>
            <person name="Maumus F."/>
            <person name="Mcmullan M."/>
            <person name="Sanges R."/>
            <person name="Schmutz J."/>
            <person name="Toseland A."/>
            <person name="Valas R."/>
            <person name="Veluchamy A."/>
            <person name="Ward B.J."/>
            <person name="Allen A."/>
            <person name="Barry K."/>
            <person name="Falciatore A."/>
            <person name="Ferrante M."/>
            <person name="Fortunato A.E."/>
            <person name="Gloeckner G."/>
            <person name="Gruber A."/>
            <person name="Hipkin R."/>
            <person name="Janech M."/>
            <person name="Kroth P."/>
            <person name="Leese F."/>
            <person name="Lindquist E."/>
            <person name="Lyon B.R."/>
            <person name="Martin J."/>
            <person name="Mayer C."/>
            <person name="Parker M."/>
            <person name="Quesneville H."/>
            <person name="Raymond J."/>
            <person name="Uhlig C."/>
            <person name="Valentin K.U."/>
            <person name="Worden A.Z."/>
            <person name="Armbrust E.V."/>
            <person name="Bowler C."/>
            <person name="Green B."/>
            <person name="Moulton V."/>
            <person name="Van Oosterhout C."/>
            <person name="Grigoriev I."/>
        </authorList>
    </citation>
    <scope>NUCLEOTIDE SEQUENCE [LARGE SCALE GENOMIC DNA]</scope>
    <source>
        <strain evidence="3 4">CCMP1102</strain>
    </source>
</reference>
<dbReference type="Proteomes" id="UP000095751">
    <property type="component" value="Unassembled WGS sequence"/>
</dbReference>
<sequence length="130" mass="13993">ALVTGASKGIGRAIAVELARWEIPMILVARDVEKLSNLAYDLEACYGVKCCVLGADLSKMDAAERIHEATTEAGISVDILVNNAGIASEGLAVDAKTSDIEKMIMLNSLTYAKLSQLYGQDMKKKRRVGY</sequence>
<dbReference type="GO" id="GO:0016491">
    <property type="term" value="F:oxidoreductase activity"/>
    <property type="evidence" value="ECO:0007669"/>
    <property type="project" value="UniProtKB-KW"/>
</dbReference>
<evidence type="ECO:0000256" key="1">
    <source>
        <dbReference type="ARBA" id="ARBA00006484"/>
    </source>
</evidence>
<dbReference type="Pfam" id="PF00106">
    <property type="entry name" value="adh_short"/>
    <property type="match status" value="1"/>
</dbReference>
<protein>
    <submittedName>
        <fullName evidence="3">NAD(P)-binding protein</fullName>
    </submittedName>
</protein>
<dbReference type="AlphaFoldDB" id="A0A1E7EPD0"/>
<organism evidence="3 4">
    <name type="scientific">Fragilariopsis cylindrus CCMP1102</name>
    <dbReference type="NCBI Taxonomy" id="635003"/>
    <lineage>
        <taxon>Eukaryota</taxon>
        <taxon>Sar</taxon>
        <taxon>Stramenopiles</taxon>
        <taxon>Ochrophyta</taxon>
        <taxon>Bacillariophyta</taxon>
        <taxon>Bacillariophyceae</taxon>
        <taxon>Bacillariophycidae</taxon>
        <taxon>Bacillariales</taxon>
        <taxon>Bacillariaceae</taxon>
        <taxon>Fragilariopsis</taxon>
    </lineage>
</organism>
<comment type="similarity">
    <text evidence="1">Belongs to the short-chain dehydrogenases/reductases (SDR) family.</text>
</comment>
<keyword evidence="2" id="KW-0560">Oxidoreductase</keyword>
<name>A0A1E7EPD0_9STRA</name>
<evidence type="ECO:0000313" key="4">
    <source>
        <dbReference type="Proteomes" id="UP000095751"/>
    </source>
</evidence>
<dbReference type="SUPFAM" id="SSF51735">
    <property type="entry name" value="NAD(P)-binding Rossmann-fold domains"/>
    <property type="match status" value="1"/>
</dbReference>
<keyword evidence="4" id="KW-1185">Reference proteome</keyword>
<dbReference type="InterPro" id="IPR002347">
    <property type="entry name" value="SDR_fam"/>
</dbReference>
<dbReference type="InterPro" id="IPR036291">
    <property type="entry name" value="NAD(P)-bd_dom_sf"/>
</dbReference>